<proteinExistence type="predicted"/>
<dbReference type="CDD" id="cd00009">
    <property type="entry name" value="AAA"/>
    <property type="match status" value="1"/>
</dbReference>
<dbReference type="InterPro" id="IPR027417">
    <property type="entry name" value="P-loop_NTPase"/>
</dbReference>
<dbReference type="PANTHER" id="PTHR23389:SF6">
    <property type="entry name" value="REPLICATION FACTOR C SUBUNIT 1"/>
    <property type="match status" value="1"/>
</dbReference>
<sequence>MEFKNIQGRAEIKESICNFLTNFNDKSKDDISKPKGLFIYGPSGVGKTMMVSTILKELSMDSVWYNAGDTRSKSVLDNLTKQNMSDHNILSLFNKKKTNIVIVMDELEGMNAGDKGGLPHLLKLIRGKKTKKQKQEETISNPIICISGAKLDKKMKEFLKVCPSYYFPPCTEDEFNHVLTTYYGVDDEAVRLNIVNMCQNDLRKIDMLCGLSNNMMESKCEKNSECYSLNGISNVHLYGFKSAFTEIKDVLHNIYYNSMNVEQFNDIVNDNERTVLSLLWHENVIDIFKKHDDDDTLKLYISSLENICFADYVDRMTFQKQIWEFNELSSLIKAHHSSHMLINTNIEKRVLNADKIRFTKVLTKYSNEFNNMTLIQNVCDELQCDVYDMLSFVASVCIINEDKDIFFEECDVTELELNRIKRIIDVYLPYQ</sequence>
<dbReference type="EMBL" id="MN740361">
    <property type="protein sequence ID" value="QHU02651.1"/>
    <property type="molecule type" value="Genomic_DNA"/>
</dbReference>
<dbReference type="SMART" id="SM00382">
    <property type="entry name" value="AAA"/>
    <property type="match status" value="1"/>
</dbReference>
<dbReference type="Gene3D" id="3.40.50.300">
    <property type="entry name" value="P-loop containing nucleotide triphosphate hydrolases"/>
    <property type="match status" value="1"/>
</dbReference>
<evidence type="ECO:0000256" key="1">
    <source>
        <dbReference type="ARBA" id="ARBA00022705"/>
    </source>
</evidence>
<dbReference type="AlphaFoldDB" id="A0A6C0JCP9"/>
<evidence type="ECO:0000259" key="2">
    <source>
        <dbReference type="SMART" id="SM00382"/>
    </source>
</evidence>
<evidence type="ECO:0000313" key="3">
    <source>
        <dbReference type="EMBL" id="QHU02651.1"/>
    </source>
</evidence>
<feature type="domain" description="AAA+ ATPase" evidence="2">
    <location>
        <begin position="33"/>
        <end position="171"/>
    </location>
</feature>
<dbReference type="PANTHER" id="PTHR23389">
    <property type="entry name" value="CHROMOSOME TRANSMISSION FIDELITY FACTOR 18"/>
    <property type="match status" value="1"/>
</dbReference>
<reference evidence="3" key="1">
    <citation type="journal article" date="2020" name="Nature">
        <title>Giant virus diversity and host interactions through global metagenomics.</title>
        <authorList>
            <person name="Schulz F."/>
            <person name="Roux S."/>
            <person name="Paez-Espino D."/>
            <person name="Jungbluth S."/>
            <person name="Walsh D.A."/>
            <person name="Denef V.J."/>
            <person name="McMahon K.D."/>
            <person name="Konstantinidis K.T."/>
            <person name="Eloe-Fadrosh E.A."/>
            <person name="Kyrpides N.C."/>
            <person name="Woyke T."/>
        </authorList>
    </citation>
    <scope>NUCLEOTIDE SEQUENCE</scope>
    <source>
        <strain evidence="3">GVMAG-M-3300025880-76</strain>
    </source>
</reference>
<organism evidence="3">
    <name type="scientific">viral metagenome</name>
    <dbReference type="NCBI Taxonomy" id="1070528"/>
    <lineage>
        <taxon>unclassified sequences</taxon>
        <taxon>metagenomes</taxon>
        <taxon>organismal metagenomes</taxon>
    </lineage>
</organism>
<name>A0A6C0JCP9_9ZZZZ</name>
<dbReference type="GO" id="GO:0016887">
    <property type="term" value="F:ATP hydrolysis activity"/>
    <property type="evidence" value="ECO:0007669"/>
    <property type="project" value="InterPro"/>
</dbReference>
<dbReference type="InterPro" id="IPR003593">
    <property type="entry name" value="AAA+_ATPase"/>
</dbReference>
<keyword evidence="1" id="KW-0235">DNA replication</keyword>
<dbReference type="Pfam" id="PF00004">
    <property type="entry name" value="AAA"/>
    <property type="match status" value="1"/>
</dbReference>
<accession>A0A6C0JCP9</accession>
<dbReference type="InterPro" id="IPR003959">
    <property type="entry name" value="ATPase_AAA_core"/>
</dbReference>
<dbReference type="SUPFAM" id="SSF52540">
    <property type="entry name" value="P-loop containing nucleoside triphosphate hydrolases"/>
    <property type="match status" value="1"/>
</dbReference>
<dbReference type="GO" id="GO:0005524">
    <property type="term" value="F:ATP binding"/>
    <property type="evidence" value="ECO:0007669"/>
    <property type="project" value="InterPro"/>
</dbReference>
<protein>
    <recommendedName>
        <fullName evidence="2">AAA+ ATPase domain-containing protein</fullName>
    </recommendedName>
</protein>
<dbReference type="GO" id="GO:0006260">
    <property type="term" value="P:DNA replication"/>
    <property type="evidence" value="ECO:0007669"/>
    <property type="project" value="UniProtKB-KW"/>
</dbReference>